<dbReference type="AlphaFoldDB" id="A0A2Z7DEV3"/>
<gene>
    <name evidence="2" type="ORF">F511_10262</name>
</gene>
<protein>
    <recommendedName>
        <fullName evidence="4">Dystroglycan-like</fullName>
    </recommendedName>
</protein>
<dbReference type="EMBL" id="KQ988429">
    <property type="protein sequence ID" value="KZV55944.1"/>
    <property type="molecule type" value="Genomic_DNA"/>
</dbReference>
<proteinExistence type="predicted"/>
<reference evidence="2 3" key="1">
    <citation type="journal article" date="2015" name="Proc. Natl. Acad. Sci. U.S.A.">
        <title>The resurrection genome of Boea hygrometrica: A blueprint for survival of dehydration.</title>
        <authorList>
            <person name="Xiao L."/>
            <person name="Yang G."/>
            <person name="Zhang L."/>
            <person name="Yang X."/>
            <person name="Zhao S."/>
            <person name="Ji Z."/>
            <person name="Zhou Q."/>
            <person name="Hu M."/>
            <person name="Wang Y."/>
            <person name="Chen M."/>
            <person name="Xu Y."/>
            <person name="Jin H."/>
            <person name="Xiao X."/>
            <person name="Hu G."/>
            <person name="Bao F."/>
            <person name="Hu Y."/>
            <person name="Wan P."/>
            <person name="Li L."/>
            <person name="Deng X."/>
            <person name="Kuang T."/>
            <person name="Xiang C."/>
            <person name="Zhu J.K."/>
            <person name="Oliver M.J."/>
            <person name="He Y."/>
        </authorList>
    </citation>
    <scope>NUCLEOTIDE SEQUENCE [LARGE SCALE GENOMIC DNA]</scope>
    <source>
        <strain evidence="3">cv. XS01</strain>
    </source>
</reference>
<evidence type="ECO:0000313" key="2">
    <source>
        <dbReference type="EMBL" id="KZV55944.1"/>
    </source>
</evidence>
<dbReference type="Proteomes" id="UP000250235">
    <property type="component" value="Unassembled WGS sequence"/>
</dbReference>
<evidence type="ECO:0000313" key="3">
    <source>
        <dbReference type="Proteomes" id="UP000250235"/>
    </source>
</evidence>
<keyword evidence="3" id="KW-1185">Reference proteome</keyword>
<accession>A0A2Z7DEV3</accession>
<evidence type="ECO:0000256" key="1">
    <source>
        <dbReference type="SAM" id="MobiDB-lite"/>
    </source>
</evidence>
<sequence>MASIPSVNALQVNFASVLTMEHSGMVQMFKSLEESGLKGFLEASGSVYEDAVLDFFANAKALAGTIVSIEGARNIAVTKDTLIKVFGLPSEGLTSFQTIPRRPYLRCDESSLAKELCAKVGSFDQVTSEKLEIMIAISAGLKVNWAQILFQVLLNMVKNPKRQSQGFATQVSAFLQHLVKENLGNSVKLHSQKVLTINSVQTYIKRNTEPKPTGESSKHTKDTASNTEFISPTEEAQDNILINSGEQERIEVDQIEQGGGDDCFEGVLEFDVQKENEGQKDPESTAAEREVSHYDSIPVEECCQLLIKSAWDNVSAQMTIFEEWLHFRKEVRIKDISSFEPLVIIEEKLSEWIDQQANETPTMIAHEHQAQGNEQIVPTEEHHVVEAGHQAGGTEHQAQVENVSVQGNVSGHPGSAPSNLQLVSADPSNIHLLDTTAPSLTALSTRVSSLDLTYARIRDDTYLSRHNTTLLCDQLKHVVDGLDIQIDVLERTLTQKIDDSNRNFAILGTTMVCNYDESHQHLVEELASVNSQLAALIESMREFCADKKGE</sequence>
<name>A0A2Z7DEV3_9LAMI</name>
<feature type="region of interest" description="Disordered" evidence="1">
    <location>
        <begin position="205"/>
        <end position="232"/>
    </location>
</feature>
<evidence type="ECO:0008006" key="4">
    <source>
        <dbReference type="Google" id="ProtNLM"/>
    </source>
</evidence>
<organism evidence="2 3">
    <name type="scientific">Dorcoceras hygrometricum</name>
    <dbReference type="NCBI Taxonomy" id="472368"/>
    <lineage>
        <taxon>Eukaryota</taxon>
        <taxon>Viridiplantae</taxon>
        <taxon>Streptophyta</taxon>
        <taxon>Embryophyta</taxon>
        <taxon>Tracheophyta</taxon>
        <taxon>Spermatophyta</taxon>
        <taxon>Magnoliopsida</taxon>
        <taxon>eudicotyledons</taxon>
        <taxon>Gunneridae</taxon>
        <taxon>Pentapetalae</taxon>
        <taxon>asterids</taxon>
        <taxon>lamiids</taxon>
        <taxon>Lamiales</taxon>
        <taxon>Gesneriaceae</taxon>
        <taxon>Didymocarpoideae</taxon>
        <taxon>Trichosporeae</taxon>
        <taxon>Loxocarpinae</taxon>
        <taxon>Dorcoceras</taxon>
    </lineage>
</organism>